<dbReference type="EMBL" id="AMGY01000002">
    <property type="protein sequence ID" value="EXJ88757.1"/>
    <property type="molecule type" value="Genomic_DNA"/>
</dbReference>
<dbReference type="AlphaFoldDB" id="W9Y7D7"/>
<name>W9Y7D7_9EURO</name>
<feature type="region of interest" description="Disordered" evidence="1">
    <location>
        <begin position="433"/>
        <end position="619"/>
    </location>
</feature>
<feature type="compositionally biased region" description="Low complexity" evidence="1">
    <location>
        <begin position="557"/>
        <end position="569"/>
    </location>
</feature>
<feature type="region of interest" description="Disordered" evidence="1">
    <location>
        <begin position="389"/>
        <end position="417"/>
    </location>
</feature>
<feature type="compositionally biased region" description="Low complexity" evidence="1">
    <location>
        <begin position="471"/>
        <end position="481"/>
    </location>
</feature>
<comment type="caution">
    <text evidence="2">The sequence shown here is derived from an EMBL/GenBank/DDBJ whole genome shotgun (WGS) entry which is preliminary data.</text>
</comment>
<dbReference type="HOGENOM" id="CLU_009705_0_0_1"/>
<reference evidence="2 3" key="1">
    <citation type="submission" date="2013-03" db="EMBL/GenBank/DDBJ databases">
        <title>The Genome Sequence of Capronia epimyces CBS 606.96.</title>
        <authorList>
            <consortium name="The Broad Institute Genomics Platform"/>
            <person name="Cuomo C."/>
            <person name="de Hoog S."/>
            <person name="Gorbushina A."/>
            <person name="Walker B."/>
            <person name="Young S.K."/>
            <person name="Zeng Q."/>
            <person name="Gargeya S."/>
            <person name="Fitzgerald M."/>
            <person name="Haas B."/>
            <person name="Abouelleil A."/>
            <person name="Allen A.W."/>
            <person name="Alvarado L."/>
            <person name="Arachchi H.M."/>
            <person name="Berlin A.M."/>
            <person name="Chapman S.B."/>
            <person name="Gainer-Dewar J."/>
            <person name="Goldberg J."/>
            <person name="Griggs A."/>
            <person name="Gujja S."/>
            <person name="Hansen M."/>
            <person name="Howarth C."/>
            <person name="Imamovic A."/>
            <person name="Ireland A."/>
            <person name="Larimer J."/>
            <person name="McCowan C."/>
            <person name="Murphy C."/>
            <person name="Pearson M."/>
            <person name="Poon T.W."/>
            <person name="Priest M."/>
            <person name="Roberts A."/>
            <person name="Saif S."/>
            <person name="Shea T."/>
            <person name="Sisk P."/>
            <person name="Sykes S."/>
            <person name="Wortman J."/>
            <person name="Nusbaum C."/>
            <person name="Birren B."/>
        </authorList>
    </citation>
    <scope>NUCLEOTIDE SEQUENCE [LARGE SCALE GENOMIC DNA]</scope>
    <source>
        <strain evidence="2 3">CBS 606.96</strain>
    </source>
</reference>
<feature type="compositionally biased region" description="Low complexity" evidence="1">
    <location>
        <begin position="489"/>
        <end position="498"/>
    </location>
</feature>
<dbReference type="RefSeq" id="XP_007730154.1">
    <property type="nucleotide sequence ID" value="XM_007731964.1"/>
</dbReference>
<dbReference type="GeneID" id="19165954"/>
<gene>
    <name evidence="2" type="ORF">A1O3_01821</name>
</gene>
<sequence length="1102" mass="108822">MLLPYSGTQKAALALLMADAVFGNPLATIHPCPGVDKLSLTPITVTSQYQPVSTCQPTTGCIKGKCSTTYPFVTFPWVSTVVPCGWDGTTSQTTTVTAVDQPVRVSEHLETLTTVTAAPTAAKRSWIDWLHKEAEHQDVTVYETVSRRAMVPFREAGPLCVPGWEGSGLCQKCHQQPDGSRYQLLDIVECRSGTSASGKKYKKCSEWYETLIERPAPTSTVTAVALCSSQGNIPGAGTYTWTFPQVAPPVTITAPAKTVTVTIQGQEVVSVTPRKVYAVPGQSWNAYVTKSFSGATTFNFNIEITKIIIVNIPYATQHGKSTRVPIPTGSSGDGWWPLPETDNNGNAYYGGGAGWVDWAVPGATTSAALGISSSSTTTAVDSPVMFTTSTTSAGADTGPIGGSATTSSSTMGQGVDDIGGSISSSSFSTAFLTSASSTTGGDTGPIGGSASTTSTSTSTSTSGGDTGPIGGSATTSTSTSGGDTGPIGGSATTSTSSGADVGPIGGSATTSTTSGADVGPIGGSATTSTTSGADVGPIGGSTTTSSTSSAEVGPIGGSTTATTSSTSGAEVGPIGGSTTSMGSSTSSAEVGPVGQSTTSSSTSSAEVGPIGGSTTTSGLATTTTATSPICNLNANVCLDSQLITANTVSTVTCPLLGGLICSVNDLLNLVPTLLGGNPNVLSVLVGGNQVVGLSITPEQVAAAINAGELNGLCGAVPPVTVLVNDPTCPINPTTGTTTSSLSSTLLGTSTTTTPLIVISVGSSSSAVSQGTTTLGLSLLSTTTGLGATTTSAISSAATTITSSVGTTIASSTTSAAATTSTSAGPICNLNANICLDSQLITANTVVTQNCPLGTGVLCTTNDLLSLVPALLGGNPSVASVLVENNQVLGLSITPAAVQAAINAGQLNTVCSALQTTTVTLYDPTCPNNPTTSSTTLSSLTTLATSTSPTSATVTTSVLLTTTSAATTTLTQATTTTSAVTSSTTTAAAQCGVAVTLCAGQTLADVGLSTVTCDTGVSGLLCSLTQALQSAANVCAGTCGVIGTSTVGGADVGLIGNTNIQAIQAAVGAVPNCQPGGDQVALSDPGCDGQVLRRAVYGRARRY</sequence>
<accession>W9Y7D7</accession>
<evidence type="ECO:0000256" key="1">
    <source>
        <dbReference type="SAM" id="MobiDB-lite"/>
    </source>
</evidence>
<dbReference type="STRING" id="1182542.W9Y7D7"/>
<dbReference type="Proteomes" id="UP000019478">
    <property type="component" value="Unassembled WGS sequence"/>
</dbReference>
<organism evidence="2 3">
    <name type="scientific">Capronia epimyces CBS 606.96</name>
    <dbReference type="NCBI Taxonomy" id="1182542"/>
    <lineage>
        <taxon>Eukaryota</taxon>
        <taxon>Fungi</taxon>
        <taxon>Dikarya</taxon>
        <taxon>Ascomycota</taxon>
        <taxon>Pezizomycotina</taxon>
        <taxon>Eurotiomycetes</taxon>
        <taxon>Chaetothyriomycetidae</taxon>
        <taxon>Chaetothyriales</taxon>
        <taxon>Herpotrichiellaceae</taxon>
        <taxon>Capronia</taxon>
    </lineage>
</organism>
<feature type="compositionally biased region" description="Low complexity" evidence="1">
    <location>
        <begin position="506"/>
        <end position="516"/>
    </location>
</feature>
<protein>
    <submittedName>
        <fullName evidence="2">Uncharacterized protein</fullName>
    </submittedName>
</protein>
<keyword evidence="3" id="KW-1185">Reference proteome</keyword>
<feature type="compositionally biased region" description="Low complexity" evidence="1">
    <location>
        <begin position="576"/>
        <end position="587"/>
    </location>
</feature>
<proteinExistence type="predicted"/>
<feature type="compositionally biased region" description="Low complexity" evidence="1">
    <location>
        <begin position="523"/>
        <end position="533"/>
    </location>
</feature>
<dbReference type="OrthoDB" id="4158477at2759"/>
<evidence type="ECO:0000313" key="3">
    <source>
        <dbReference type="Proteomes" id="UP000019478"/>
    </source>
</evidence>
<feature type="compositionally biased region" description="Low complexity" evidence="1">
    <location>
        <begin position="448"/>
        <end position="463"/>
    </location>
</feature>
<evidence type="ECO:0000313" key="2">
    <source>
        <dbReference type="EMBL" id="EXJ88757.1"/>
    </source>
</evidence>